<dbReference type="InterPro" id="IPR015414">
    <property type="entry name" value="TMEM64"/>
</dbReference>
<protein>
    <recommendedName>
        <fullName evidence="6">TVP38/TMEM64 family membrane protein</fullName>
    </recommendedName>
</protein>
<evidence type="ECO:0000256" key="1">
    <source>
        <dbReference type="ARBA" id="ARBA00004651"/>
    </source>
</evidence>
<name>A0AA49JJM1_9BACT</name>
<keyword evidence="4 6" id="KW-1133">Transmembrane helix</keyword>
<keyword evidence="2 6" id="KW-1003">Cell membrane</keyword>
<feature type="transmembrane region" description="Helical" evidence="6">
    <location>
        <begin position="186"/>
        <end position="206"/>
    </location>
</feature>
<keyword evidence="5 6" id="KW-0472">Membrane</keyword>
<feature type="transmembrane region" description="Helical" evidence="6">
    <location>
        <begin position="64"/>
        <end position="81"/>
    </location>
</feature>
<comment type="similarity">
    <text evidence="6">Belongs to the TVP38/TMEM64 family.</text>
</comment>
<keyword evidence="3 6" id="KW-0812">Transmembrane</keyword>
<evidence type="ECO:0000256" key="3">
    <source>
        <dbReference type="ARBA" id="ARBA00022692"/>
    </source>
</evidence>
<feature type="transmembrane region" description="Helical" evidence="6">
    <location>
        <begin position="88"/>
        <end position="106"/>
    </location>
</feature>
<evidence type="ECO:0000256" key="5">
    <source>
        <dbReference type="ARBA" id="ARBA00023136"/>
    </source>
</evidence>
<accession>A0AA49JJM1</accession>
<dbReference type="PANTHER" id="PTHR12677:SF59">
    <property type="entry name" value="GOLGI APPARATUS MEMBRANE PROTEIN TVP38-RELATED"/>
    <property type="match status" value="1"/>
</dbReference>
<dbReference type="Pfam" id="PF09335">
    <property type="entry name" value="VTT_dom"/>
    <property type="match status" value="1"/>
</dbReference>
<sequence length="250" mass="28136">MQNQDRRKKEGESKSKGGQESHWPKIITGIMLVGLVGSYFLIPAFQSFVKEAFEVLTSGDRERVSTWVQQFGFWGPLVIILGMVGQMFLFVVPSVLLLIVSVLAYGPWLGGLYALIGIVLASATAYIIGTVASEAFLDRLMGGKTRRKILQYTDKFGAWLVFIARIHPILSNDTISFVMGLVRLNFWKFMIATVGATVPMLALIGYLGQDMQRLETGLWWLSGVAIVLGFAYFFYEWYQKRQKKKQEQAA</sequence>
<evidence type="ECO:0000256" key="7">
    <source>
        <dbReference type="SAM" id="MobiDB-lite"/>
    </source>
</evidence>
<dbReference type="GO" id="GO:0005886">
    <property type="term" value="C:plasma membrane"/>
    <property type="evidence" value="ECO:0007669"/>
    <property type="project" value="UniProtKB-SubCell"/>
</dbReference>
<reference evidence="9" key="1">
    <citation type="journal article" date="2023" name="Comput. Struct. Biotechnol. J.">
        <title>Discovery of a novel marine Bacteroidetes with a rich repertoire of carbohydrate-active enzymes.</title>
        <authorList>
            <person name="Chen B."/>
            <person name="Liu G."/>
            <person name="Chen Q."/>
            <person name="Wang H."/>
            <person name="Liu L."/>
            <person name="Tang K."/>
        </authorList>
    </citation>
    <scope>NUCLEOTIDE SEQUENCE</scope>
    <source>
        <strain evidence="9">TK19036</strain>
    </source>
</reference>
<dbReference type="EMBL" id="CP120682">
    <property type="protein sequence ID" value="WKN39850.1"/>
    <property type="molecule type" value="Genomic_DNA"/>
</dbReference>
<feature type="transmembrane region" description="Helical" evidence="6">
    <location>
        <begin position="26"/>
        <end position="44"/>
    </location>
</feature>
<reference evidence="9" key="2">
    <citation type="journal article" date="2024" name="Antonie Van Leeuwenhoek">
        <title>Roseihalotalea indica gen. nov., sp. nov., a halophilic Bacteroidetes from mesopelagic Southwest Indian Ocean with higher carbohydrate metabolic potential.</title>
        <authorList>
            <person name="Chen B."/>
            <person name="Zhang M."/>
            <person name="Lin D."/>
            <person name="Ye J."/>
            <person name="Tang K."/>
        </authorList>
    </citation>
    <scope>NUCLEOTIDE SEQUENCE</scope>
    <source>
        <strain evidence="9">TK19036</strain>
    </source>
</reference>
<feature type="transmembrane region" description="Helical" evidence="6">
    <location>
        <begin position="218"/>
        <end position="235"/>
    </location>
</feature>
<gene>
    <name evidence="9" type="ORF">K4G66_14235</name>
</gene>
<proteinExistence type="inferred from homology"/>
<evidence type="ECO:0000259" key="8">
    <source>
        <dbReference type="Pfam" id="PF09335"/>
    </source>
</evidence>
<dbReference type="InterPro" id="IPR032816">
    <property type="entry name" value="VTT_dom"/>
</dbReference>
<evidence type="ECO:0000256" key="4">
    <source>
        <dbReference type="ARBA" id="ARBA00022989"/>
    </source>
</evidence>
<feature type="domain" description="VTT" evidence="8">
    <location>
        <begin position="92"/>
        <end position="209"/>
    </location>
</feature>
<dbReference type="PANTHER" id="PTHR12677">
    <property type="entry name" value="GOLGI APPARATUS MEMBRANE PROTEIN TVP38-RELATED"/>
    <property type="match status" value="1"/>
</dbReference>
<evidence type="ECO:0000313" key="9">
    <source>
        <dbReference type="EMBL" id="WKN39850.1"/>
    </source>
</evidence>
<feature type="region of interest" description="Disordered" evidence="7">
    <location>
        <begin position="1"/>
        <end position="21"/>
    </location>
</feature>
<evidence type="ECO:0000256" key="2">
    <source>
        <dbReference type="ARBA" id="ARBA00022475"/>
    </source>
</evidence>
<feature type="transmembrane region" description="Helical" evidence="6">
    <location>
        <begin position="112"/>
        <end position="137"/>
    </location>
</feature>
<comment type="subcellular location">
    <subcellularLocation>
        <location evidence="1 6">Cell membrane</location>
        <topology evidence="1 6">Multi-pass membrane protein</topology>
    </subcellularLocation>
</comment>
<organism evidence="9">
    <name type="scientific">Roseihalotalea indica</name>
    <dbReference type="NCBI Taxonomy" id="2867963"/>
    <lineage>
        <taxon>Bacteria</taxon>
        <taxon>Pseudomonadati</taxon>
        <taxon>Bacteroidota</taxon>
        <taxon>Cytophagia</taxon>
        <taxon>Cytophagales</taxon>
        <taxon>Catalimonadaceae</taxon>
        <taxon>Roseihalotalea</taxon>
    </lineage>
</organism>
<evidence type="ECO:0000256" key="6">
    <source>
        <dbReference type="RuleBase" id="RU366058"/>
    </source>
</evidence>
<dbReference type="AlphaFoldDB" id="A0AA49JJM1"/>